<protein>
    <recommendedName>
        <fullName evidence="5">V-type proton ATPase subunit G</fullName>
    </recommendedName>
</protein>
<evidence type="ECO:0000256" key="1">
    <source>
        <dbReference type="ARBA" id="ARBA00010066"/>
    </source>
</evidence>
<name>A0A165IA46_EXIGL</name>
<evidence type="ECO:0000256" key="3">
    <source>
        <dbReference type="ARBA" id="ARBA00022781"/>
    </source>
</evidence>
<gene>
    <name evidence="7" type="ORF">EXIGLDRAFT_674321</name>
</gene>
<comment type="function">
    <text evidence="5">Subunit of the V1 complex of vacuolar(H+)-ATPase (V-ATPase), a multisubunit enzyme composed of a peripheral complex (V1) that hydrolyzes ATP and a membrane integral complex (V0) that translocates protons. V-ATPase is responsible for acidifying and maintaining the pH of intracellular compartments and in some cell types, is targeted to the plasma membrane, where it is responsible for acidifying the extracellular environment.</text>
</comment>
<feature type="region of interest" description="Disordered" evidence="6">
    <location>
        <begin position="56"/>
        <end position="77"/>
    </location>
</feature>
<evidence type="ECO:0000313" key="7">
    <source>
        <dbReference type="EMBL" id="KZV93112.1"/>
    </source>
</evidence>
<dbReference type="GO" id="GO:0016887">
    <property type="term" value="F:ATP hydrolysis activity"/>
    <property type="evidence" value="ECO:0007669"/>
    <property type="project" value="TreeGrafter"/>
</dbReference>
<evidence type="ECO:0000256" key="5">
    <source>
        <dbReference type="RuleBase" id="RU364019"/>
    </source>
</evidence>
<proteinExistence type="inferred from homology"/>
<dbReference type="PANTHER" id="PTHR12713">
    <property type="entry name" value="VACUOLAR ATP SYNTHASE SUBUNIT G"/>
    <property type="match status" value="1"/>
</dbReference>
<dbReference type="OrthoDB" id="250802at2759"/>
<dbReference type="InterPro" id="IPR028987">
    <property type="entry name" value="ATP_synth_B-like_membr_sf"/>
</dbReference>
<evidence type="ECO:0000256" key="6">
    <source>
        <dbReference type="SAM" id="MobiDB-lite"/>
    </source>
</evidence>
<evidence type="ECO:0000256" key="2">
    <source>
        <dbReference type="ARBA" id="ARBA00022448"/>
    </source>
</evidence>
<dbReference type="Proteomes" id="UP000077266">
    <property type="component" value="Unassembled WGS sequence"/>
</dbReference>
<dbReference type="InParanoid" id="A0A165IA46"/>
<dbReference type="PANTHER" id="PTHR12713:SF11">
    <property type="entry name" value="V-TYPE PROTON ATPASE SUBUNIT G"/>
    <property type="match status" value="1"/>
</dbReference>
<keyword evidence="8" id="KW-1185">Reference proteome</keyword>
<dbReference type="FunFam" id="1.20.5.2950:FF:000001">
    <property type="entry name" value="V-type proton ATPase subunit G"/>
    <property type="match status" value="1"/>
</dbReference>
<dbReference type="Pfam" id="PF03179">
    <property type="entry name" value="V-ATPase_G"/>
    <property type="match status" value="1"/>
</dbReference>
<dbReference type="NCBIfam" id="TIGR01147">
    <property type="entry name" value="V_ATP_synt_G"/>
    <property type="match status" value="1"/>
</dbReference>
<evidence type="ECO:0000256" key="4">
    <source>
        <dbReference type="ARBA" id="ARBA00023065"/>
    </source>
</evidence>
<keyword evidence="4 5" id="KW-0406">Ion transport</keyword>
<dbReference type="GO" id="GO:0046961">
    <property type="term" value="F:proton-transporting ATPase activity, rotational mechanism"/>
    <property type="evidence" value="ECO:0007669"/>
    <property type="project" value="InterPro"/>
</dbReference>
<feature type="compositionally biased region" description="Polar residues" evidence="6">
    <location>
        <begin position="56"/>
        <end position="75"/>
    </location>
</feature>
<evidence type="ECO:0000313" key="8">
    <source>
        <dbReference type="Proteomes" id="UP000077266"/>
    </source>
</evidence>
<comment type="subunit">
    <text evidence="5">V-ATPase is a heteromultimeric enzyme made up of two complexes: the ATP-hydrolytic V1 complex and the proton translocation V0 complex.</text>
</comment>
<dbReference type="STRING" id="1314781.A0A165IA46"/>
<accession>A0A165IA46</accession>
<dbReference type="AlphaFoldDB" id="A0A165IA46"/>
<reference evidence="7 8" key="1">
    <citation type="journal article" date="2016" name="Mol. Biol. Evol.">
        <title>Comparative Genomics of Early-Diverging Mushroom-Forming Fungi Provides Insights into the Origins of Lignocellulose Decay Capabilities.</title>
        <authorList>
            <person name="Nagy L.G."/>
            <person name="Riley R."/>
            <person name="Tritt A."/>
            <person name="Adam C."/>
            <person name="Daum C."/>
            <person name="Floudas D."/>
            <person name="Sun H."/>
            <person name="Yadav J.S."/>
            <person name="Pangilinan J."/>
            <person name="Larsson K.H."/>
            <person name="Matsuura K."/>
            <person name="Barry K."/>
            <person name="Labutti K."/>
            <person name="Kuo R."/>
            <person name="Ohm R.A."/>
            <person name="Bhattacharya S.S."/>
            <person name="Shirouzu T."/>
            <person name="Yoshinaga Y."/>
            <person name="Martin F.M."/>
            <person name="Grigoriev I.V."/>
            <person name="Hibbett D.S."/>
        </authorList>
    </citation>
    <scope>NUCLEOTIDE SEQUENCE [LARGE SCALE GENOMIC DNA]</scope>
    <source>
        <strain evidence="7 8">HHB12029</strain>
    </source>
</reference>
<dbReference type="GO" id="GO:0000221">
    <property type="term" value="C:vacuolar proton-transporting V-type ATPase, V1 domain"/>
    <property type="evidence" value="ECO:0007669"/>
    <property type="project" value="TreeGrafter"/>
</dbReference>
<dbReference type="Gene3D" id="1.20.5.2950">
    <property type="match status" value="1"/>
</dbReference>
<comment type="similarity">
    <text evidence="1 5">Belongs to the V-ATPase G subunit family.</text>
</comment>
<sequence>MAAQQSQGIQTLLEAEKEAAKVVQQARAYRVQKLKDARSEAEKEIAEYKAQKETEFQTFSSERSGSTQTSQSAVDQDTEVKLAQVTSSYTQRKNDVVKKLLERAVLVEPTLHPNFKAKTQ</sequence>
<organism evidence="7 8">
    <name type="scientific">Exidia glandulosa HHB12029</name>
    <dbReference type="NCBI Taxonomy" id="1314781"/>
    <lineage>
        <taxon>Eukaryota</taxon>
        <taxon>Fungi</taxon>
        <taxon>Dikarya</taxon>
        <taxon>Basidiomycota</taxon>
        <taxon>Agaricomycotina</taxon>
        <taxon>Agaricomycetes</taxon>
        <taxon>Auriculariales</taxon>
        <taxon>Exidiaceae</taxon>
        <taxon>Exidia</taxon>
    </lineage>
</organism>
<keyword evidence="2 5" id="KW-0813">Transport</keyword>
<dbReference type="SUPFAM" id="SSF81573">
    <property type="entry name" value="F1F0 ATP synthase subunit B, membrane domain"/>
    <property type="match status" value="1"/>
</dbReference>
<keyword evidence="3 5" id="KW-0375">Hydrogen ion transport</keyword>
<dbReference type="InterPro" id="IPR005124">
    <property type="entry name" value="V-ATPase_G"/>
</dbReference>
<dbReference type="EMBL" id="KV425995">
    <property type="protein sequence ID" value="KZV93112.1"/>
    <property type="molecule type" value="Genomic_DNA"/>
</dbReference>